<dbReference type="Proteomes" id="UP000672032">
    <property type="component" value="Chromosome 6"/>
</dbReference>
<organism evidence="3 4">
    <name type="scientific">Monilinia vaccinii-corymbosi</name>
    <dbReference type="NCBI Taxonomy" id="61207"/>
    <lineage>
        <taxon>Eukaryota</taxon>
        <taxon>Fungi</taxon>
        <taxon>Dikarya</taxon>
        <taxon>Ascomycota</taxon>
        <taxon>Pezizomycotina</taxon>
        <taxon>Leotiomycetes</taxon>
        <taxon>Helotiales</taxon>
        <taxon>Sclerotiniaceae</taxon>
        <taxon>Monilinia</taxon>
    </lineage>
</organism>
<keyword evidence="2" id="KW-0472">Membrane</keyword>
<name>A0A8A3PL20_9HELO</name>
<dbReference type="GO" id="GO:0005935">
    <property type="term" value="C:cellular bud neck"/>
    <property type="evidence" value="ECO:0007669"/>
    <property type="project" value="TreeGrafter"/>
</dbReference>
<feature type="compositionally biased region" description="Gly residues" evidence="1">
    <location>
        <begin position="319"/>
        <end position="337"/>
    </location>
</feature>
<dbReference type="PANTHER" id="PTHR40018">
    <property type="entry name" value="[PSI+] INDUCTION PROTEIN 2"/>
    <property type="match status" value="1"/>
</dbReference>
<evidence type="ECO:0000256" key="2">
    <source>
        <dbReference type="SAM" id="Phobius"/>
    </source>
</evidence>
<dbReference type="PANTHER" id="PTHR40018:SF1">
    <property type="entry name" value="[PSI+] INDUCTION PROTEIN 2"/>
    <property type="match status" value="1"/>
</dbReference>
<dbReference type="OrthoDB" id="5401332at2759"/>
<feature type="transmembrane region" description="Helical" evidence="2">
    <location>
        <begin position="55"/>
        <end position="76"/>
    </location>
</feature>
<keyword evidence="2" id="KW-1133">Transmembrane helix</keyword>
<dbReference type="GO" id="GO:0005886">
    <property type="term" value="C:plasma membrane"/>
    <property type="evidence" value="ECO:0007669"/>
    <property type="project" value="TreeGrafter"/>
</dbReference>
<accession>A0A8A3PL20</accession>
<dbReference type="AlphaFoldDB" id="A0A8A3PL20"/>
<reference evidence="3" key="1">
    <citation type="submission" date="2020-10" db="EMBL/GenBank/DDBJ databases">
        <title>Genome Sequence of Monilinia vaccinii-corymbosi Sheds Light on Mummy Berry Disease Infection of Blueberry and Mating Type.</title>
        <authorList>
            <person name="Yow A.G."/>
            <person name="Zhang Y."/>
            <person name="Bansal K."/>
            <person name="Eacker S.M."/>
            <person name="Sullivan S."/>
            <person name="Liachko I."/>
            <person name="Cubeta M.A."/>
            <person name="Rollins J.A."/>
            <person name="Ashrafi H."/>
        </authorList>
    </citation>
    <scope>NUCLEOTIDE SEQUENCE</scope>
    <source>
        <strain evidence="3">RL-1</strain>
    </source>
</reference>
<feature type="compositionally biased region" description="Polar residues" evidence="1">
    <location>
        <begin position="472"/>
        <end position="504"/>
    </location>
</feature>
<evidence type="ECO:0000313" key="4">
    <source>
        <dbReference type="Proteomes" id="UP000672032"/>
    </source>
</evidence>
<keyword evidence="2" id="KW-0812">Transmembrane</keyword>
<proteinExistence type="predicted"/>
<dbReference type="EMBL" id="CP063410">
    <property type="protein sequence ID" value="QSZ35669.1"/>
    <property type="molecule type" value="Genomic_DNA"/>
</dbReference>
<feature type="region of interest" description="Disordered" evidence="1">
    <location>
        <begin position="110"/>
        <end position="130"/>
    </location>
</feature>
<feature type="region of interest" description="Disordered" evidence="1">
    <location>
        <begin position="213"/>
        <end position="280"/>
    </location>
</feature>
<evidence type="ECO:0008006" key="5">
    <source>
        <dbReference type="Google" id="ProtNLM"/>
    </source>
</evidence>
<feature type="region of interest" description="Disordered" evidence="1">
    <location>
        <begin position="309"/>
        <end position="532"/>
    </location>
</feature>
<protein>
    <recommendedName>
        <fullName evidence="5">Fibroin-3 related protein</fullName>
    </recommendedName>
</protein>
<evidence type="ECO:0000256" key="1">
    <source>
        <dbReference type="SAM" id="MobiDB-lite"/>
    </source>
</evidence>
<feature type="compositionally biased region" description="Gly residues" evidence="1">
    <location>
        <begin position="259"/>
        <end position="269"/>
    </location>
</feature>
<gene>
    <name evidence="3" type="ORF">DSL72_006791</name>
</gene>
<feature type="compositionally biased region" description="Polar residues" evidence="1">
    <location>
        <begin position="380"/>
        <end position="427"/>
    </location>
</feature>
<evidence type="ECO:0000313" key="3">
    <source>
        <dbReference type="EMBL" id="QSZ35669.1"/>
    </source>
</evidence>
<sequence length="532" mass="57153">MPHITTAMEWSRRRGMGEILLDSFFRKRSITGEVASVRESFSSWSKCMEATYCKWPVIAIIAIAGLFVLSVLWCVIRCACCGMSCCCTCFSFLKCCDCCGGLCEGKRDRSHKHLDGDPPPNPNQGYQAPAPMMGGVLPTRPEPPRYAQFEVGKNGLAVDPPKAVSEDALPPMPTWDNATKIHVFDEEKGGERGMELKELDPATGQKMPLMVGGAANNHPNSSAVGPGEIPYGRQGRGMGNGLMNPQKPYNRSQNNSAGNGRGFGPGGSPNPGMTNDPLMGYRGTPPPMASGSQLDVMGYRGPGSAMGMRDAGRGYTRGYRGGPSPGPGMNRGPGQFRGGPSPAPSRGYGGSALNEDFEQPAMPQEFPSSGGFNDAPVSRYGNQPHPSQRSRQFSNDSSRPLNPGRSSPGNTDQSYQSMQSDNSSNVGTYPPSRMPSRAPGPNGPNRMISPGPHSGSYGTPQQRGFDSRSPAPMQQQSRFGQEQGEYNQGTRRNMPRSPSRQHPSASPVYKPYTPELEAPAYPGYKPYTPGPR</sequence>
<dbReference type="InterPro" id="IPR037504">
    <property type="entry name" value="PSI_induc_2"/>
</dbReference>
<keyword evidence="4" id="KW-1185">Reference proteome</keyword>